<dbReference type="GO" id="GO:0005737">
    <property type="term" value="C:cytoplasm"/>
    <property type="evidence" value="ECO:0007669"/>
    <property type="project" value="TreeGrafter"/>
</dbReference>
<dbReference type="PANTHER" id="PTHR10411:SF8">
    <property type="entry name" value="FI09246P"/>
    <property type="match status" value="1"/>
</dbReference>
<dbReference type="Gene3D" id="3.30.1330.30">
    <property type="match status" value="1"/>
</dbReference>
<dbReference type="Proteomes" id="UP001347796">
    <property type="component" value="Unassembled WGS sequence"/>
</dbReference>
<dbReference type="AlphaFoldDB" id="A0AAN8JJJ0"/>
<dbReference type="PANTHER" id="PTHR10411">
    <property type="entry name" value="GROWTH ARREST AND DNA DAMAGE-INDUCIBLE PROTEIN GADD45"/>
    <property type="match status" value="1"/>
</dbReference>
<dbReference type="GO" id="GO:0051726">
    <property type="term" value="P:regulation of cell cycle"/>
    <property type="evidence" value="ECO:0007669"/>
    <property type="project" value="InterPro"/>
</dbReference>
<protein>
    <recommendedName>
        <fullName evidence="3">Growth arrest and DNA damage-inducible protein GADD45 alpha</fullName>
    </recommendedName>
</protein>
<dbReference type="EMBL" id="JAZGQO010000008">
    <property type="protein sequence ID" value="KAK6178882.1"/>
    <property type="molecule type" value="Genomic_DNA"/>
</dbReference>
<sequence length="159" mass="17552">MTFTHLEDVVMAKETKDEACGKILLQCLSEAIEGERLTSGVVECAKLLNCYPENVMLCVLPEAGSENISVHIQHTLIEAFCWENDIRILKVKTSFNSKSAVDNSPSILCRPISIPNDTSCMLIEYPKGPLSSADDKLADFYDAMISGDIYPKPVIELPI</sequence>
<dbReference type="InterPro" id="IPR024824">
    <property type="entry name" value="GADD45"/>
</dbReference>
<evidence type="ECO:0000313" key="2">
    <source>
        <dbReference type="Proteomes" id="UP001347796"/>
    </source>
</evidence>
<organism evidence="1 2">
    <name type="scientific">Patella caerulea</name>
    <name type="common">Rayed Mediterranean limpet</name>
    <dbReference type="NCBI Taxonomy" id="87958"/>
    <lineage>
        <taxon>Eukaryota</taxon>
        <taxon>Metazoa</taxon>
        <taxon>Spiralia</taxon>
        <taxon>Lophotrochozoa</taxon>
        <taxon>Mollusca</taxon>
        <taxon>Gastropoda</taxon>
        <taxon>Patellogastropoda</taxon>
        <taxon>Patelloidea</taxon>
        <taxon>Patellidae</taxon>
        <taxon>Patella</taxon>
    </lineage>
</organism>
<name>A0AAN8JJJ0_PATCE</name>
<accession>A0AAN8JJJ0</accession>
<dbReference type="GO" id="GO:0005634">
    <property type="term" value="C:nucleus"/>
    <property type="evidence" value="ECO:0007669"/>
    <property type="project" value="InterPro"/>
</dbReference>
<proteinExistence type="predicted"/>
<gene>
    <name evidence="1" type="ORF">SNE40_011368</name>
</gene>
<evidence type="ECO:0008006" key="3">
    <source>
        <dbReference type="Google" id="ProtNLM"/>
    </source>
</evidence>
<evidence type="ECO:0000313" key="1">
    <source>
        <dbReference type="EMBL" id="KAK6178882.1"/>
    </source>
</evidence>
<reference evidence="1 2" key="1">
    <citation type="submission" date="2024-01" db="EMBL/GenBank/DDBJ databases">
        <title>The genome of the rayed Mediterranean limpet Patella caerulea (Linnaeus, 1758).</title>
        <authorList>
            <person name="Anh-Thu Weber A."/>
            <person name="Halstead-Nussloch G."/>
        </authorList>
    </citation>
    <scope>NUCLEOTIDE SEQUENCE [LARGE SCALE GENOMIC DNA]</scope>
    <source>
        <strain evidence="1">AATW-2023a</strain>
        <tissue evidence="1">Whole specimen</tissue>
    </source>
</reference>
<dbReference type="InterPro" id="IPR029064">
    <property type="entry name" value="Ribosomal_eL30-like_sf"/>
</dbReference>
<comment type="caution">
    <text evidence="1">The sequence shown here is derived from an EMBL/GenBank/DDBJ whole genome shotgun (WGS) entry which is preliminary data.</text>
</comment>
<keyword evidence="2" id="KW-1185">Reference proteome</keyword>